<dbReference type="Proteomes" id="UP000492820">
    <property type="component" value="Unassembled WGS sequence"/>
</dbReference>
<feature type="region of interest" description="Disordered" evidence="2">
    <location>
        <begin position="98"/>
        <end position="252"/>
    </location>
</feature>
<dbReference type="InterPro" id="IPR040466">
    <property type="entry name" value="NKAP"/>
</dbReference>
<dbReference type="PANTHER" id="PTHR13087:SF0">
    <property type="entry name" value="NFKB ACTIVATING PROTEIN LIKE"/>
    <property type="match status" value="1"/>
</dbReference>
<gene>
    <name evidence="6" type="primary">EGR_10422</name>
    <name evidence="4" type="ORF">EgrG_001063500</name>
</gene>
<dbReference type="GO" id="GO:0003682">
    <property type="term" value="F:chromatin binding"/>
    <property type="evidence" value="ECO:0007669"/>
    <property type="project" value="InterPro"/>
</dbReference>
<feature type="compositionally biased region" description="Acidic residues" evidence="2">
    <location>
        <begin position="126"/>
        <end position="136"/>
    </location>
</feature>
<name>A0A068WDP3_ECHGR</name>
<organism evidence="4">
    <name type="scientific">Echinococcus granulosus</name>
    <name type="common">Hydatid tapeworm</name>
    <dbReference type="NCBI Taxonomy" id="6210"/>
    <lineage>
        <taxon>Eukaryota</taxon>
        <taxon>Metazoa</taxon>
        <taxon>Spiralia</taxon>
        <taxon>Lophotrochozoa</taxon>
        <taxon>Platyhelminthes</taxon>
        <taxon>Cestoda</taxon>
        <taxon>Eucestoda</taxon>
        <taxon>Cyclophyllidea</taxon>
        <taxon>Taeniidae</taxon>
        <taxon>Echinococcus</taxon>
        <taxon>Echinococcus granulosus group</taxon>
    </lineage>
</organism>
<evidence type="ECO:0000313" key="4">
    <source>
        <dbReference type="EMBL" id="CDS17855.1"/>
    </source>
</evidence>
<feature type="compositionally biased region" description="Basic residues" evidence="2">
    <location>
        <begin position="169"/>
        <end position="193"/>
    </location>
</feature>
<reference evidence="4" key="2">
    <citation type="submission" date="2014-06" db="EMBL/GenBank/DDBJ databases">
        <authorList>
            <person name="Aslett M."/>
        </authorList>
    </citation>
    <scope>NUCLEOTIDE SEQUENCE</scope>
</reference>
<reference evidence="4 5" key="1">
    <citation type="journal article" date="2013" name="Nature">
        <title>The genomes of four tapeworm species reveal adaptations to parasitism.</title>
        <authorList>
            <person name="Tsai I.J."/>
            <person name="Zarowiecki M."/>
            <person name="Holroyd N."/>
            <person name="Garciarrubio A."/>
            <person name="Sanchez-Flores A."/>
            <person name="Brooks K.L."/>
            <person name="Tracey A."/>
            <person name="Bobes R.J."/>
            <person name="Fragoso G."/>
            <person name="Sciutto E."/>
            <person name="Aslett M."/>
            <person name="Beasley H."/>
            <person name="Bennett H.M."/>
            <person name="Cai J."/>
            <person name="Camicia F."/>
            <person name="Clark R."/>
            <person name="Cucher M."/>
            <person name="De Silva N."/>
            <person name="Day T.A."/>
            <person name="Deplazes P."/>
            <person name="Estrada K."/>
            <person name="Fernandez C."/>
            <person name="Holland P.W."/>
            <person name="Hou J."/>
            <person name="Hu S."/>
            <person name="Huckvale T."/>
            <person name="Hung S.S."/>
            <person name="Kamenetzky L."/>
            <person name="Keane J.A."/>
            <person name="Kiss F."/>
            <person name="Koziol U."/>
            <person name="Lambert O."/>
            <person name="Liu K."/>
            <person name="Luo X."/>
            <person name="Luo Y."/>
            <person name="Macchiaroli N."/>
            <person name="Nichol S."/>
            <person name="Paps J."/>
            <person name="Parkinson J."/>
            <person name="Pouchkina-Stantcheva N."/>
            <person name="Riddiford N."/>
            <person name="Rosenzvit M."/>
            <person name="Salinas G."/>
            <person name="Wasmuth J.D."/>
            <person name="Zamanian M."/>
            <person name="Zheng Y."/>
            <person name="Cai X."/>
            <person name="Soberon X."/>
            <person name="Olson P.D."/>
            <person name="Laclette J.P."/>
            <person name="Brehm K."/>
            <person name="Berriman M."/>
            <person name="Garciarrubio A."/>
            <person name="Bobes R.J."/>
            <person name="Fragoso G."/>
            <person name="Sanchez-Flores A."/>
            <person name="Estrada K."/>
            <person name="Cevallos M.A."/>
            <person name="Morett E."/>
            <person name="Gonzalez V."/>
            <person name="Portillo T."/>
            <person name="Ochoa-Leyva A."/>
            <person name="Jose M.V."/>
            <person name="Sciutto E."/>
            <person name="Landa A."/>
            <person name="Jimenez L."/>
            <person name="Valdes V."/>
            <person name="Carrero J.C."/>
            <person name="Larralde C."/>
            <person name="Morales-Montor J."/>
            <person name="Limon-Lason J."/>
            <person name="Soberon X."/>
            <person name="Laclette J.P."/>
        </authorList>
    </citation>
    <scope>NUCLEOTIDE SEQUENCE [LARGE SCALE GENOMIC DNA]</scope>
</reference>
<dbReference type="AlphaFoldDB" id="A0A068WDP3"/>
<feature type="compositionally biased region" description="Polar residues" evidence="2">
    <location>
        <begin position="18"/>
        <end position="36"/>
    </location>
</feature>
<dbReference type="InterPro" id="IPR009269">
    <property type="entry name" value="NKAP_C"/>
</dbReference>
<evidence type="ECO:0000259" key="3">
    <source>
        <dbReference type="Pfam" id="PF06047"/>
    </source>
</evidence>
<dbReference type="Pfam" id="PF06047">
    <property type="entry name" value="Nkap_C"/>
    <property type="match status" value="1"/>
</dbReference>
<reference evidence="6" key="3">
    <citation type="submission" date="2020-10" db="UniProtKB">
        <authorList>
            <consortium name="WormBaseParasite"/>
        </authorList>
    </citation>
    <scope>IDENTIFICATION</scope>
</reference>
<dbReference type="PANTHER" id="PTHR13087">
    <property type="entry name" value="NF-KAPPA B ACTIVATING PROTEIN"/>
    <property type="match status" value="1"/>
</dbReference>
<evidence type="ECO:0000256" key="1">
    <source>
        <dbReference type="ARBA" id="ARBA00009313"/>
    </source>
</evidence>
<sequence length="367" mass="42197">MTSQYDVLLRCPQAASFAASNRESPTSGGRRTMSTRIQHRSSHHRDRSRSPFGESRRSRHRQRSLSPFGNEFKGSNSDYYHQQNRKYKPFEIGYQTPEFWQNRRQAREDAGASGNKKIWGSPPEEPYTDSGEDEYFELTREGPLPPSTPSSDRNVEKKRKNHEKESKMGKPHKHHRHNHRHHHKKTKKKRRRSSSTSSSPSSSSADSEEDEARSFIRQMKAKKAELERKRQEEEEATEIIGPVLPGANGADSTNQRIDYGKALLPGEGAAMAAYIAEGKRIPRRGEIGLTSEEIEKFEQVGYVMSGSRHHRMEAVRLRKENQIYSADEKRALESFNHTERAKREAKLQAQFKALVKKKLEDKQNVGM</sequence>
<feature type="compositionally biased region" description="Polar residues" evidence="2">
    <location>
        <begin position="73"/>
        <end position="82"/>
    </location>
</feature>
<dbReference type="GO" id="GO:0010468">
    <property type="term" value="P:regulation of gene expression"/>
    <property type="evidence" value="ECO:0007669"/>
    <property type="project" value="TreeGrafter"/>
</dbReference>
<dbReference type="EMBL" id="LK028577">
    <property type="protein sequence ID" value="CDS17855.1"/>
    <property type="molecule type" value="Genomic_DNA"/>
</dbReference>
<accession>A0A068WDP3</accession>
<evidence type="ECO:0000313" key="5">
    <source>
        <dbReference type="Proteomes" id="UP000492820"/>
    </source>
</evidence>
<feature type="compositionally biased region" description="Low complexity" evidence="2">
    <location>
        <begin position="194"/>
        <end position="204"/>
    </location>
</feature>
<evidence type="ECO:0000256" key="2">
    <source>
        <dbReference type="SAM" id="MobiDB-lite"/>
    </source>
</evidence>
<comment type="similarity">
    <text evidence="1">Belongs to the NKAP family.</text>
</comment>
<proteinExistence type="inferred from homology"/>
<feature type="compositionally biased region" description="Basic and acidic residues" evidence="2">
    <location>
        <begin position="222"/>
        <end position="232"/>
    </location>
</feature>
<feature type="domain" description="NF-kappa-B-activating protein C-terminal" evidence="3">
    <location>
        <begin position="258"/>
        <end position="357"/>
    </location>
</feature>
<evidence type="ECO:0000313" key="6">
    <source>
        <dbReference type="WBParaSite" id="EgrG_001063500"/>
    </source>
</evidence>
<dbReference type="OrthoDB" id="273141at2759"/>
<dbReference type="GO" id="GO:0005634">
    <property type="term" value="C:nucleus"/>
    <property type="evidence" value="ECO:0007669"/>
    <property type="project" value="TreeGrafter"/>
</dbReference>
<dbReference type="WBParaSite" id="EgrG_001063500">
    <property type="protein sequence ID" value="EgrG_001063500"/>
    <property type="gene ID" value="EgrG_001063500"/>
</dbReference>
<feature type="compositionally biased region" description="Basic residues" evidence="2">
    <location>
        <begin position="37"/>
        <end position="47"/>
    </location>
</feature>
<protein>
    <submittedName>
        <fullName evidence="4 6">NF kappa B activating protein</fullName>
    </submittedName>
</protein>
<feature type="region of interest" description="Disordered" evidence="2">
    <location>
        <begin position="14"/>
        <end position="84"/>
    </location>
</feature>